<dbReference type="SUPFAM" id="SSF69618">
    <property type="entry name" value="HemD-like"/>
    <property type="match status" value="1"/>
</dbReference>
<comment type="pathway">
    <text evidence="1 9">Porphyrin-containing compound metabolism; protoporphyrin-IX biosynthesis; coproporphyrinogen-III from 5-aminolevulinate: step 3/4.</text>
</comment>
<keyword evidence="4 9" id="KW-0456">Lyase</keyword>
<name>A0A2A7USY1_COMTR</name>
<evidence type="ECO:0000256" key="9">
    <source>
        <dbReference type="RuleBase" id="RU366031"/>
    </source>
</evidence>
<comment type="caution">
    <text evidence="11">The sequence shown here is derived from an EMBL/GenBank/DDBJ whole genome shotgun (WGS) entry which is preliminary data.</text>
</comment>
<dbReference type="CDD" id="cd06578">
    <property type="entry name" value="HemD"/>
    <property type="match status" value="1"/>
</dbReference>
<dbReference type="EC" id="4.2.1.75" evidence="3 9"/>
<accession>A0A2A7USY1</accession>
<comment type="similarity">
    <text evidence="2 9">Belongs to the uroporphyrinogen-III synthase family.</text>
</comment>
<keyword evidence="12" id="KW-1185">Reference proteome</keyword>
<keyword evidence="5 9" id="KW-0627">Porphyrin biosynthesis</keyword>
<dbReference type="Proteomes" id="UP000220246">
    <property type="component" value="Unassembled WGS sequence"/>
</dbReference>
<dbReference type="GO" id="GO:0004852">
    <property type="term" value="F:uroporphyrinogen-III synthase activity"/>
    <property type="evidence" value="ECO:0007669"/>
    <property type="project" value="UniProtKB-UniRule"/>
</dbReference>
<evidence type="ECO:0000256" key="7">
    <source>
        <dbReference type="ARBA" id="ARBA00040167"/>
    </source>
</evidence>
<organism evidence="11 12">
    <name type="scientific">Comamonas terrigena</name>
    <dbReference type="NCBI Taxonomy" id="32013"/>
    <lineage>
        <taxon>Bacteria</taxon>
        <taxon>Pseudomonadati</taxon>
        <taxon>Pseudomonadota</taxon>
        <taxon>Betaproteobacteria</taxon>
        <taxon>Burkholderiales</taxon>
        <taxon>Comamonadaceae</taxon>
        <taxon>Comamonas</taxon>
    </lineage>
</organism>
<feature type="domain" description="Tetrapyrrole biosynthesis uroporphyrinogen III synthase" evidence="10">
    <location>
        <begin position="19"/>
        <end position="262"/>
    </location>
</feature>
<evidence type="ECO:0000256" key="8">
    <source>
        <dbReference type="ARBA" id="ARBA00048617"/>
    </source>
</evidence>
<comment type="catalytic activity">
    <reaction evidence="8 9">
        <text>hydroxymethylbilane = uroporphyrinogen III + H2O</text>
        <dbReference type="Rhea" id="RHEA:18965"/>
        <dbReference type="ChEBI" id="CHEBI:15377"/>
        <dbReference type="ChEBI" id="CHEBI:57308"/>
        <dbReference type="ChEBI" id="CHEBI:57845"/>
        <dbReference type="EC" id="4.2.1.75"/>
    </reaction>
</comment>
<dbReference type="InterPro" id="IPR036108">
    <property type="entry name" value="4pyrrol_syn_uPrphyn_synt_sf"/>
</dbReference>
<evidence type="ECO:0000256" key="1">
    <source>
        <dbReference type="ARBA" id="ARBA00004772"/>
    </source>
</evidence>
<sequence length="271" mass="28874">MAARPTVILTRPLPEALHWQQLLQARGLNAAVLPLLDIAPAADPATLAALQRVGQELAGYRAVMFVSPNAVRGLLAAPDLPDLLAQAVHAQGLRLWAPGPGTAKVLEQADLAASAIDSPPADARQFDSESLWAVVAPQIRPGDRVLIVRGASLHSTTDSQGSGREWLSSQLRSLGAQVELVGVYSRQCPAATPALQERLAAHCAARDLWLFSSSEAIAHLLQLYPKQDWSRQRALATHPRIAATARAAGFGHVLECKPDVESVSASIESWS</sequence>
<dbReference type="STRING" id="1219032.GCA_001515545_03516"/>
<protein>
    <recommendedName>
        <fullName evidence="7 9">Uroporphyrinogen-III synthase</fullName>
        <ecNumber evidence="3 9">4.2.1.75</ecNumber>
    </recommendedName>
</protein>
<dbReference type="GO" id="GO:0006782">
    <property type="term" value="P:protoporphyrinogen IX biosynthetic process"/>
    <property type="evidence" value="ECO:0007669"/>
    <property type="project" value="UniProtKB-UniRule"/>
</dbReference>
<evidence type="ECO:0000259" key="10">
    <source>
        <dbReference type="Pfam" id="PF02602"/>
    </source>
</evidence>
<dbReference type="PANTHER" id="PTHR38042:SF1">
    <property type="entry name" value="UROPORPHYRINOGEN-III SYNTHASE, CHLOROPLASTIC"/>
    <property type="match status" value="1"/>
</dbReference>
<evidence type="ECO:0000256" key="4">
    <source>
        <dbReference type="ARBA" id="ARBA00023239"/>
    </source>
</evidence>
<comment type="function">
    <text evidence="6 9">Catalyzes cyclization of the linear tetrapyrrole, hydroxymethylbilane, to the macrocyclic uroporphyrinogen III.</text>
</comment>
<dbReference type="OrthoDB" id="9787650at2"/>
<dbReference type="UniPathway" id="UPA00251">
    <property type="reaction ID" value="UER00320"/>
</dbReference>
<evidence type="ECO:0000313" key="12">
    <source>
        <dbReference type="Proteomes" id="UP000220246"/>
    </source>
</evidence>
<gene>
    <name evidence="11" type="ORF">CRM82_06965</name>
</gene>
<dbReference type="InterPro" id="IPR003754">
    <property type="entry name" value="4pyrrol_synth_uPrphyn_synth"/>
</dbReference>
<dbReference type="Pfam" id="PF02602">
    <property type="entry name" value="HEM4"/>
    <property type="match status" value="1"/>
</dbReference>
<evidence type="ECO:0000313" key="11">
    <source>
        <dbReference type="EMBL" id="PEH88377.1"/>
    </source>
</evidence>
<dbReference type="PANTHER" id="PTHR38042">
    <property type="entry name" value="UROPORPHYRINOGEN-III SYNTHASE, CHLOROPLASTIC"/>
    <property type="match status" value="1"/>
</dbReference>
<dbReference type="GeneID" id="80800334"/>
<proteinExistence type="inferred from homology"/>
<dbReference type="EMBL" id="PDEA01000001">
    <property type="protein sequence ID" value="PEH88377.1"/>
    <property type="molecule type" value="Genomic_DNA"/>
</dbReference>
<reference evidence="12" key="1">
    <citation type="submission" date="2017-09" db="EMBL/GenBank/DDBJ databases">
        <title>FDA dAtabase for Regulatory Grade micrObial Sequences (FDA-ARGOS): Supporting development and validation of Infectious Disease Dx tests.</title>
        <authorList>
            <person name="Minogue T."/>
            <person name="Wolcott M."/>
            <person name="Wasieloski L."/>
            <person name="Aguilar W."/>
            <person name="Moore D."/>
            <person name="Tallon L."/>
            <person name="Sadzewicz L."/>
            <person name="Ott S."/>
            <person name="Zhao X."/>
            <person name="Nagaraj S."/>
            <person name="Vavikolanu K."/>
            <person name="Aluvathingal J."/>
            <person name="Nadendla S."/>
            <person name="Sichtig H."/>
        </authorList>
    </citation>
    <scope>NUCLEOTIDE SEQUENCE [LARGE SCALE GENOMIC DNA]</scope>
    <source>
        <strain evidence="12">FDAARGOS_394</strain>
    </source>
</reference>
<dbReference type="Gene3D" id="3.40.50.10090">
    <property type="match status" value="2"/>
</dbReference>
<evidence type="ECO:0000256" key="3">
    <source>
        <dbReference type="ARBA" id="ARBA00013109"/>
    </source>
</evidence>
<evidence type="ECO:0000256" key="2">
    <source>
        <dbReference type="ARBA" id="ARBA00008133"/>
    </source>
</evidence>
<dbReference type="InterPro" id="IPR039793">
    <property type="entry name" value="UROS/Hem4"/>
</dbReference>
<evidence type="ECO:0000256" key="5">
    <source>
        <dbReference type="ARBA" id="ARBA00023244"/>
    </source>
</evidence>
<evidence type="ECO:0000256" key="6">
    <source>
        <dbReference type="ARBA" id="ARBA00037589"/>
    </source>
</evidence>
<dbReference type="RefSeq" id="WP_066540702.1">
    <property type="nucleotide sequence ID" value="NZ_PDEA01000001.1"/>
</dbReference>
<dbReference type="GO" id="GO:0006780">
    <property type="term" value="P:uroporphyrinogen III biosynthetic process"/>
    <property type="evidence" value="ECO:0007669"/>
    <property type="project" value="UniProtKB-UniRule"/>
</dbReference>
<dbReference type="AlphaFoldDB" id="A0A2A7USY1"/>